<gene>
    <name evidence="1" type="ORF">METZ01_LOCUS264661</name>
</gene>
<reference evidence="1" key="1">
    <citation type="submission" date="2018-05" db="EMBL/GenBank/DDBJ databases">
        <authorList>
            <person name="Lanie J.A."/>
            <person name="Ng W.-L."/>
            <person name="Kazmierczak K.M."/>
            <person name="Andrzejewski T.M."/>
            <person name="Davidsen T.M."/>
            <person name="Wayne K.J."/>
            <person name="Tettelin H."/>
            <person name="Glass J.I."/>
            <person name="Rusch D."/>
            <person name="Podicherti R."/>
            <person name="Tsui H.-C.T."/>
            <person name="Winkler M.E."/>
        </authorList>
    </citation>
    <scope>NUCLEOTIDE SEQUENCE</scope>
</reference>
<proteinExistence type="predicted"/>
<dbReference type="AlphaFoldDB" id="A0A382JL27"/>
<protein>
    <submittedName>
        <fullName evidence="1">Uncharacterized protein</fullName>
    </submittedName>
</protein>
<dbReference type="EMBL" id="UINC01074528">
    <property type="protein sequence ID" value="SVC11807.1"/>
    <property type="molecule type" value="Genomic_DNA"/>
</dbReference>
<name>A0A382JL27_9ZZZZ</name>
<sequence length="52" mass="5913">MSGLWNEMGETSEIRSSIGWLVGPITLVERKIRLFEANLCERERLLIPAIPS</sequence>
<organism evidence="1">
    <name type="scientific">marine metagenome</name>
    <dbReference type="NCBI Taxonomy" id="408172"/>
    <lineage>
        <taxon>unclassified sequences</taxon>
        <taxon>metagenomes</taxon>
        <taxon>ecological metagenomes</taxon>
    </lineage>
</organism>
<evidence type="ECO:0000313" key="1">
    <source>
        <dbReference type="EMBL" id="SVC11807.1"/>
    </source>
</evidence>
<accession>A0A382JL27</accession>